<evidence type="ECO:0000256" key="1">
    <source>
        <dbReference type="SAM" id="Phobius"/>
    </source>
</evidence>
<dbReference type="Proteomes" id="UP001165565">
    <property type="component" value="Unassembled WGS sequence"/>
</dbReference>
<proteinExistence type="predicted"/>
<keyword evidence="1" id="KW-0472">Membrane</keyword>
<keyword evidence="1" id="KW-1133">Transmembrane helix</keyword>
<dbReference type="AlphaFoldDB" id="A0AA41ZCS6"/>
<feature type="transmembrane region" description="Helical" evidence="1">
    <location>
        <begin position="129"/>
        <end position="150"/>
    </location>
</feature>
<keyword evidence="3" id="KW-1185">Reference proteome</keyword>
<dbReference type="PANTHER" id="PTHR34219">
    <property type="entry name" value="IRON-REGULATED INNER MEMBRANE PROTEIN-RELATED"/>
    <property type="match status" value="1"/>
</dbReference>
<reference evidence="2" key="1">
    <citation type="submission" date="2022-06" db="EMBL/GenBank/DDBJ databases">
        <title>Sphingomonas sp. nov. isolated from rhizosphere soil of tomato.</title>
        <authorList>
            <person name="Dong H."/>
            <person name="Gao R."/>
        </authorList>
    </citation>
    <scope>NUCLEOTIDE SEQUENCE</scope>
    <source>
        <strain evidence="2">MMSM24</strain>
    </source>
</reference>
<evidence type="ECO:0000313" key="2">
    <source>
        <dbReference type="EMBL" id="MCW6533338.1"/>
    </source>
</evidence>
<keyword evidence="1" id="KW-0812">Transmembrane</keyword>
<comment type="caution">
    <text evidence="2">The sequence shown here is derived from an EMBL/GenBank/DDBJ whole genome shotgun (WGS) entry which is preliminary data.</text>
</comment>
<dbReference type="EMBL" id="JANFAV010000001">
    <property type="protein sequence ID" value="MCW6533338.1"/>
    <property type="molecule type" value="Genomic_DNA"/>
</dbReference>
<accession>A0AA41ZCS6</accession>
<dbReference type="RefSeq" id="WP_179514370.1">
    <property type="nucleotide sequence ID" value="NZ_JANFAV010000001.1"/>
</dbReference>
<dbReference type="InterPro" id="IPR005625">
    <property type="entry name" value="PepSY-ass_TM"/>
</dbReference>
<feature type="transmembrane region" description="Helical" evidence="1">
    <location>
        <begin position="177"/>
        <end position="197"/>
    </location>
</feature>
<dbReference type="PANTHER" id="PTHR34219:SF3">
    <property type="entry name" value="BLL7967 PROTEIN"/>
    <property type="match status" value="1"/>
</dbReference>
<gene>
    <name evidence="2" type="ORF">NEE01_00930</name>
</gene>
<feature type="transmembrane region" description="Helical" evidence="1">
    <location>
        <begin position="320"/>
        <end position="345"/>
    </location>
</feature>
<dbReference type="Pfam" id="PF03929">
    <property type="entry name" value="PepSY_TM"/>
    <property type="match status" value="1"/>
</dbReference>
<name>A0AA41ZCS6_9SPHN</name>
<organism evidence="2 3">
    <name type="scientific">Sphingomonas lycopersici</name>
    <dbReference type="NCBI Taxonomy" id="2951807"/>
    <lineage>
        <taxon>Bacteria</taxon>
        <taxon>Pseudomonadati</taxon>
        <taxon>Pseudomonadota</taxon>
        <taxon>Alphaproteobacteria</taxon>
        <taxon>Sphingomonadales</taxon>
        <taxon>Sphingomonadaceae</taxon>
        <taxon>Sphingomonas</taxon>
    </lineage>
</organism>
<evidence type="ECO:0000313" key="3">
    <source>
        <dbReference type="Proteomes" id="UP001165565"/>
    </source>
</evidence>
<feature type="transmembrane region" description="Helical" evidence="1">
    <location>
        <begin position="12"/>
        <end position="32"/>
    </location>
</feature>
<sequence>MPTRAIDLLHRWTGGIIGVVLAILGLTGAILVHKDTWVMLPHAGDALVRDPGAVTRATERMFAASGDIDSIIYASDSFGLNQLRLRHGAGAYADQAGAIVTRWDSQWARPELWLFDLHHHLFVGDVGEMVIGVAGLAALGFVVTGLILWWRTRRTFRLRLLPKRLSRPAIVTHHRDLGVIVAPLLILSALTGAMMVFRPVAGVVLAPFGTPAQLSKTLAAPKLESGPLNPRLDWGAVIAAAHRRFPDATIRILTLPKKPGAPIAIRMKRADEWLPNGRTTLWFDAADGHLLAARDALAMSANVRLFNAAYPLHAAKVGGLMWRLVTTAGGLALFLLGSLAVWSFWFKRPRARPM</sequence>
<protein>
    <submittedName>
        <fullName evidence="2">PepSY domain-containing protein</fullName>
    </submittedName>
</protein>